<name>A0A7X1PLM7_9PSED</name>
<dbReference type="InterPro" id="IPR023214">
    <property type="entry name" value="HAD_sf"/>
</dbReference>
<comment type="caution">
    <text evidence="2">The sequence shown here is derived from an EMBL/GenBank/DDBJ whole genome shotgun (WGS) entry which is preliminary data.</text>
</comment>
<dbReference type="InterPro" id="IPR051540">
    <property type="entry name" value="S-2-haloacid_dehalogenase"/>
</dbReference>
<evidence type="ECO:0000256" key="1">
    <source>
        <dbReference type="ARBA" id="ARBA00022801"/>
    </source>
</evidence>
<protein>
    <submittedName>
        <fullName evidence="2">HAD family hydrolase</fullName>
    </submittedName>
</protein>
<dbReference type="GO" id="GO:0016787">
    <property type="term" value="F:hydrolase activity"/>
    <property type="evidence" value="ECO:0007669"/>
    <property type="project" value="UniProtKB-KW"/>
</dbReference>
<evidence type="ECO:0000313" key="3">
    <source>
        <dbReference type="Proteomes" id="UP000486534"/>
    </source>
</evidence>
<dbReference type="Gene3D" id="3.40.50.1000">
    <property type="entry name" value="HAD superfamily/HAD-like"/>
    <property type="match status" value="1"/>
</dbReference>
<dbReference type="EMBL" id="WHUV01000002">
    <property type="protein sequence ID" value="MQA54260.1"/>
    <property type="molecule type" value="Genomic_DNA"/>
</dbReference>
<evidence type="ECO:0000313" key="2">
    <source>
        <dbReference type="EMBL" id="MQA54260.1"/>
    </source>
</evidence>
<gene>
    <name evidence="2" type="ORF">GDH07_13165</name>
</gene>
<dbReference type="PANTHER" id="PTHR43316">
    <property type="entry name" value="HYDROLASE, HALOACID DELAHOGENASE-RELATED"/>
    <property type="match status" value="1"/>
</dbReference>
<dbReference type="Pfam" id="PF00702">
    <property type="entry name" value="Hydrolase"/>
    <property type="match status" value="1"/>
</dbReference>
<proteinExistence type="predicted"/>
<accession>A0A7X1PLM7</accession>
<keyword evidence="1 2" id="KW-0378">Hydrolase</keyword>
<dbReference type="Proteomes" id="UP000486534">
    <property type="component" value="Unassembled WGS sequence"/>
</dbReference>
<dbReference type="AlphaFoldDB" id="A0A7X1PLM7"/>
<dbReference type="SFLD" id="SFLDG01129">
    <property type="entry name" value="C1.5:_HAD__Beta-PGM__Phosphata"/>
    <property type="match status" value="1"/>
</dbReference>
<dbReference type="SUPFAM" id="SSF56784">
    <property type="entry name" value="HAD-like"/>
    <property type="match status" value="1"/>
</dbReference>
<dbReference type="SFLD" id="SFLDS00003">
    <property type="entry name" value="Haloacid_Dehalogenase"/>
    <property type="match status" value="1"/>
</dbReference>
<organism evidence="2 3">
    <name type="scientific">Pseudomonas piscis</name>
    <dbReference type="NCBI Taxonomy" id="2614538"/>
    <lineage>
        <taxon>Bacteria</taxon>
        <taxon>Pseudomonadati</taxon>
        <taxon>Pseudomonadota</taxon>
        <taxon>Gammaproteobacteria</taxon>
        <taxon>Pseudomonadales</taxon>
        <taxon>Pseudomonadaceae</taxon>
        <taxon>Pseudomonas</taxon>
    </lineage>
</organism>
<sequence>MMNAVIFDAFGTLVEIRNRQHPYRQLLRLGSQQGRVAAREDMRWIMTNDCEVAEAADHFGIRLTPAQLSSIKDALDQELESLNLFQDAEPAIEQLRSHGVKVGICSNLAAPYCESVRLLIPGLDAYCFSSEVGLMKPDAGIYLSICHMLGLASDQFLGASPERVVMIGDSRKCDQNGPRQIGIEGFHLDRAGAGRFGNLLRFAHVMTDTTGLDQ</sequence>
<reference evidence="2 3" key="1">
    <citation type="submission" date="2019-10" db="EMBL/GenBank/DDBJ databases">
        <title>Pseudomonas dajingensis sp. nov., isolated from the profound head ulcers of farmed Murray cod (Maccullochella peelii peelii).</title>
        <authorList>
            <person name="Liu Y."/>
        </authorList>
    </citation>
    <scope>NUCLEOTIDE SEQUENCE [LARGE SCALE GENOMIC DNA]</scope>
    <source>
        <strain evidence="2 3">MC042</strain>
    </source>
</reference>
<dbReference type="PANTHER" id="PTHR43316:SF3">
    <property type="entry name" value="HALOACID DEHALOGENASE, TYPE II (AFU_ORTHOLOGUE AFUA_2G07750)-RELATED"/>
    <property type="match status" value="1"/>
</dbReference>
<dbReference type="InterPro" id="IPR036412">
    <property type="entry name" value="HAD-like_sf"/>
</dbReference>